<keyword evidence="1" id="KW-1133">Transmembrane helix</keyword>
<organism evidence="2 3">
    <name type="scientific">Secundilactobacillus collinoides DSM 20515 = JCM 1123</name>
    <dbReference type="NCBI Taxonomy" id="1423733"/>
    <lineage>
        <taxon>Bacteria</taxon>
        <taxon>Bacillati</taxon>
        <taxon>Bacillota</taxon>
        <taxon>Bacilli</taxon>
        <taxon>Lactobacillales</taxon>
        <taxon>Lactobacillaceae</taxon>
        <taxon>Secundilactobacillus</taxon>
    </lineage>
</organism>
<dbReference type="AlphaFoldDB" id="A0A0R2B7W7"/>
<gene>
    <name evidence="2" type="ORF">FC82_GL003358</name>
</gene>
<protein>
    <recommendedName>
        <fullName evidence="4">Integral membrane protein</fullName>
    </recommendedName>
</protein>
<proteinExistence type="predicted"/>
<evidence type="ECO:0000256" key="1">
    <source>
        <dbReference type="SAM" id="Phobius"/>
    </source>
</evidence>
<comment type="caution">
    <text evidence="2">The sequence shown here is derived from an EMBL/GenBank/DDBJ whole genome shotgun (WGS) entry which is preliminary data.</text>
</comment>
<evidence type="ECO:0000313" key="2">
    <source>
        <dbReference type="EMBL" id="KRM74690.1"/>
    </source>
</evidence>
<dbReference type="Pfam" id="PF07314">
    <property type="entry name" value="Lit"/>
    <property type="match status" value="1"/>
</dbReference>
<dbReference type="RefSeq" id="WP_056997175.1">
    <property type="nucleotide sequence ID" value="NZ_AYYR01000074.1"/>
</dbReference>
<keyword evidence="1" id="KW-0812">Transmembrane</keyword>
<evidence type="ECO:0000313" key="3">
    <source>
        <dbReference type="Proteomes" id="UP000051845"/>
    </source>
</evidence>
<name>A0A0R2B7W7_SECCO</name>
<feature type="transmembrane region" description="Helical" evidence="1">
    <location>
        <begin position="93"/>
        <end position="115"/>
    </location>
</feature>
<dbReference type="PATRIC" id="fig|1423733.4.peg.3484"/>
<feature type="transmembrane region" description="Helical" evidence="1">
    <location>
        <begin position="179"/>
        <end position="201"/>
    </location>
</feature>
<dbReference type="EMBL" id="AYYR01000074">
    <property type="protein sequence ID" value="KRM74690.1"/>
    <property type="molecule type" value="Genomic_DNA"/>
</dbReference>
<keyword evidence="1" id="KW-0472">Membrane</keyword>
<dbReference type="Proteomes" id="UP000051845">
    <property type="component" value="Unassembled WGS sequence"/>
</dbReference>
<feature type="transmembrane region" description="Helical" evidence="1">
    <location>
        <begin position="7"/>
        <end position="32"/>
    </location>
</feature>
<sequence>MLRLRRFFAWTVFYLALVSLIIFLTINSFWLYRLNLNFSTIPHQVGLSVGKIMTNYHQLLAYLELPWVHHLDMMNFPTSPNGLQHFIDVKHLFLLNNVILLVTIIPAVIFVVRLVRHQQSWMFIRTFQIAAVIPVLFGLIMLVNFNGFFIAFHKILFRNSDWLFDPQFDPVINVLPESFFAQCFIMAFGLFECVMIFGIVFGKHQLKMSTQ</sequence>
<dbReference type="NCBIfam" id="TIGR01906">
    <property type="entry name" value="integ_TIGR01906"/>
    <property type="match status" value="1"/>
</dbReference>
<dbReference type="STRING" id="33960.TY91_13805"/>
<feature type="transmembrane region" description="Helical" evidence="1">
    <location>
        <begin position="127"/>
        <end position="152"/>
    </location>
</feature>
<accession>A0A0R2B7W7</accession>
<reference evidence="2 3" key="1">
    <citation type="journal article" date="2015" name="Genome Announc.">
        <title>Expanding the biotechnology potential of lactobacilli through comparative genomics of 213 strains and associated genera.</title>
        <authorList>
            <person name="Sun Z."/>
            <person name="Harris H.M."/>
            <person name="McCann A."/>
            <person name="Guo C."/>
            <person name="Argimon S."/>
            <person name="Zhang W."/>
            <person name="Yang X."/>
            <person name="Jeffery I.B."/>
            <person name="Cooney J.C."/>
            <person name="Kagawa T.F."/>
            <person name="Liu W."/>
            <person name="Song Y."/>
            <person name="Salvetti E."/>
            <person name="Wrobel A."/>
            <person name="Rasinkangas P."/>
            <person name="Parkhill J."/>
            <person name="Rea M.C."/>
            <person name="O'Sullivan O."/>
            <person name="Ritari J."/>
            <person name="Douillard F.P."/>
            <person name="Paul Ross R."/>
            <person name="Yang R."/>
            <person name="Briner A.E."/>
            <person name="Felis G.E."/>
            <person name="de Vos W.M."/>
            <person name="Barrangou R."/>
            <person name="Klaenhammer T.R."/>
            <person name="Caufield P.W."/>
            <person name="Cui Y."/>
            <person name="Zhang H."/>
            <person name="O'Toole P.W."/>
        </authorList>
    </citation>
    <scope>NUCLEOTIDE SEQUENCE [LARGE SCALE GENOMIC DNA]</scope>
    <source>
        <strain evidence="2 3">DSM 20515</strain>
    </source>
</reference>
<dbReference type="InterPro" id="IPR010178">
    <property type="entry name" value="Lit"/>
</dbReference>
<evidence type="ECO:0008006" key="4">
    <source>
        <dbReference type="Google" id="ProtNLM"/>
    </source>
</evidence>